<protein>
    <recommendedName>
        <fullName evidence="13">Cytochrome P450</fullName>
    </recommendedName>
</protein>
<evidence type="ECO:0000256" key="2">
    <source>
        <dbReference type="ARBA" id="ARBA00010617"/>
    </source>
</evidence>
<dbReference type="GO" id="GO:0004497">
    <property type="term" value="F:monooxygenase activity"/>
    <property type="evidence" value="ECO:0007669"/>
    <property type="project" value="UniProtKB-KW"/>
</dbReference>
<dbReference type="InterPro" id="IPR036396">
    <property type="entry name" value="Cyt_P450_sf"/>
</dbReference>
<evidence type="ECO:0000256" key="10">
    <source>
        <dbReference type="SAM" id="Phobius"/>
    </source>
</evidence>
<keyword evidence="7 9" id="KW-0503">Monooxygenase</keyword>
<keyword evidence="6 8" id="KW-0408">Iron</keyword>
<dbReference type="PROSITE" id="PS00086">
    <property type="entry name" value="CYTOCHROME_P450"/>
    <property type="match status" value="1"/>
</dbReference>
<feature type="transmembrane region" description="Helical" evidence="10">
    <location>
        <begin position="6"/>
        <end position="24"/>
    </location>
</feature>
<dbReference type="CDD" id="cd11064">
    <property type="entry name" value="CYP86A"/>
    <property type="match status" value="1"/>
</dbReference>
<evidence type="ECO:0000256" key="7">
    <source>
        <dbReference type="ARBA" id="ARBA00023033"/>
    </source>
</evidence>
<accession>A0A6D2HN93</accession>
<dbReference type="InterPro" id="IPR001128">
    <property type="entry name" value="Cyt_P450"/>
</dbReference>
<dbReference type="Pfam" id="PF00067">
    <property type="entry name" value="p450"/>
    <property type="match status" value="1"/>
</dbReference>
<dbReference type="GO" id="GO:0016705">
    <property type="term" value="F:oxidoreductase activity, acting on paired donors, with incorporation or reduction of molecular oxygen"/>
    <property type="evidence" value="ECO:0007669"/>
    <property type="project" value="InterPro"/>
</dbReference>
<comment type="similarity">
    <text evidence="2 9">Belongs to the cytochrome P450 family.</text>
</comment>
<evidence type="ECO:0000313" key="11">
    <source>
        <dbReference type="EMBL" id="CAA7016122.1"/>
    </source>
</evidence>
<dbReference type="AlphaFoldDB" id="A0A6D2HN93"/>
<evidence type="ECO:0000256" key="8">
    <source>
        <dbReference type="PIRSR" id="PIRSR602401-1"/>
    </source>
</evidence>
<dbReference type="Proteomes" id="UP000467841">
    <property type="component" value="Unassembled WGS sequence"/>
</dbReference>
<dbReference type="GO" id="GO:0020037">
    <property type="term" value="F:heme binding"/>
    <property type="evidence" value="ECO:0007669"/>
    <property type="project" value="InterPro"/>
</dbReference>
<evidence type="ECO:0000313" key="12">
    <source>
        <dbReference type="Proteomes" id="UP000467841"/>
    </source>
</evidence>
<comment type="caution">
    <text evidence="11">The sequence shown here is derived from an EMBL/GenBank/DDBJ whole genome shotgun (WGS) entry which is preliminary data.</text>
</comment>
<evidence type="ECO:0000256" key="1">
    <source>
        <dbReference type="ARBA" id="ARBA00001971"/>
    </source>
</evidence>
<dbReference type="GO" id="GO:0006629">
    <property type="term" value="P:lipid metabolic process"/>
    <property type="evidence" value="ECO:0007669"/>
    <property type="project" value="UniProtKB-ARBA"/>
</dbReference>
<keyword evidence="5 9" id="KW-0560">Oxidoreductase</keyword>
<dbReference type="SUPFAM" id="SSF48264">
    <property type="entry name" value="Cytochrome P450"/>
    <property type="match status" value="1"/>
</dbReference>
<evidence type="ECO:0000256" key="4">
    <source>
        <dbReference type="ARBA" id="ARBA00022723"/>
    </source>
</evidence>
<dbReference type="EMBL" id="CACVBM020000222">
    <property type="protein sequence ID" value="CAA7016122.1"/>
    <property type="molecule type" value="Genomic_DNA"/>
</dbReference>
<keyword evidence="10" id="KW-0472">Membrane</keyword>
<evidence type="ECO:0000256" key="9">
    <source>
        <dbReference type="RuleBase" id="RU000461"/>
    </source>
</evidence>
<organism evidence="11 12">
    <name type="scientific">Microthlaspi erraticum</name>
    <dbReference type="NCBI Taxonomy" id="1685480"/>
    <lineage>
        <taxon>Eukaryota</taxon>
        <taxon>Viridiplantae</taxon>
        <taxon>Streptophyta</taxon>
        <taxon>Embryophyta</taxon>
        <taxon>Tracheophyta</taxon>
        <taxon>Spermatophyta</taxon>
        <taxon>Magnoliopsida</taxon>
        <taxon>eudicotyledons</taxon>
        <taxon>Gunneridae</taxon>
        <taxon>Pentapetalae</taxon>
        <taxon>rosids</taxon>
        <taxon>malvids</taxon>
        <taxon>Brassicales</taxon>
        <taxon>Brassicaceae</taxon>
        <taxon>Coluteocarpeae</taxon>
        <taxon>Microthlaspi</taxon>
    </lineage>
</organism>
<dbReference type="PRINTS" id="PR00385">
    <property type="entry name" value="P450"/>
</dbReference>
<dbReference type="PRINTS" id="PR00463">
    <property type="entry name" value="EP450I"/>
</dbReference>
<dbReference type="InterPro" id="IPR017972">
    <property type="entry name" value="Cyt_P450_CS"/>
</dbReference>
<evidence type="ECO:0000256" key="6">
    <source>
        <dbReference type="ARBA" id="ARBA00023004"/>
    </source>
</evidence>
<keyword evidence="10" id="KW-1133">Transmembrane helix</keyword>
<reference evidence="11" key="1">
    <citation type="submission" date="2020-01" db="EMBL/GenBank/DDBJ databases">
        <authorList>
            <person name="Mishra B."/>
        </authorList>
    </citation>
    <scope>NUCLEOTIDE SEQUENCE [LARGE SCALE GENOMIC DNA]</scope>
</reference>
<dbReference type="GO" id="GO:0005506">
    <property type="term" value="F:iron ion binding"/>
    <property type="evidence" value="ECO:0007669"/>
    <property type="project" value="InterPro"/>
</dbReference>
<dbReference type="Gene3D" id="1.10.630.10">
    <property type="entry name" value="Cytochrome P450"/>
    <property type="match status" value="1"/>
</dbReference>
<name>A0A6D2HN93_9BRAS</name>
<evidence type="ECO:0008006" key="13">
    <source>
        <dbReference type="Google" id="ProtNLM"/>
    </source>
</evidence>
<keyword evidence="4 8" id="KW-0479">Metal-binding</keyword>
<dbReference type="PANTHER" id="PTHR24296">
    <property type="entry name" value="CYTOCHROME P450"/>
    <property type="match status" value="1"/>
</dbReference>
<dbReference type="InterPro" id="IPR002401">
    <property type="entry name" value="Cyt_P450_E_grp-I"/>
</dbReference>
<evidence type="ECO:0000256" key="3">
    <source>
        <dbReference type="ARBA" id="ARBA00022617"/>
    </source>
</evidence>
<dbReference type="OrthoDB" id="1470350at2759"/>
<keyword evidence="3 8" id="KW-0349">Heme</keyword>
<comment type="cofactor">
    <cofactor evidence="1 8">
        <name>heme</name>
        <dbReference type="ChEBI" id="CHEBI:30413"/>
    </cofactor>
</comment>
<evidence type="ECO:0000256" key="5">
    <source>
        <dbReference type="ARBA" id="ARBA00023002"/>
    </source>
</evidence>
<feature type="binding site" description="axial binding residue" evidence="8">
    <location>
        <position position="450"/>
    </location>
    <ligand>
        <name>heme</name>
        <dbReference type="ChEBI" id="CHEBI:30413"/>
    </ligand>
    <ligandPart>
        <name>Fe</name>
        <dbReference type="ChEBI" id="CHEBI:18248"/>
    </ligandPart>
</feature>
<keyword evidence="12" id="KW-1185">Reference proteome</keyword>
<keyword evidence="10" id="KW-0812">Transmembrane</keyword>
<sequence length="505" mass="57253">MASINLLETSAAIFCFLIISYLFLKKPHGPLLRDWPVLGMLPGVLVRLHRAYDHIVEVLENSNLTFQVKGPWLTGMDTLATVDPNNIHYIMSSNFSNYVKGPEFQEVFDVFGDGIITTDSELWKNLRKSYQAMLHSQEFQRFSMSTMISKLKDGLVPLLDHFAEEGTTVDLQDVFGRFTFDTISILITDSDPRSLSKEMHEDELAKALDDVGEGILYRHVKPKFLWKLQNWMGFGQEKKMKEANKTFDRVCAKFISAKREEITRCQGISNGESEDLLTSFMKLDTTKYKLLNPSDDKFLRDTILAFILAGRDTTASALSWFFWLLSENPQVVANIRHEIINTVLSSTEDVQVNSDKLVYLHGALCEAMRLYPPVSFGRKSSVESDVLPSGHKVDANSKVIICLYALGRMRAVWGEDALQFKPERWILENGGLKHEPSFKFVAFNCGPRTCLGKNLAMTQMKIVAAEILQKYDVKVVKGQKIEPVLGFILTMKHGLRITITKRSTA</sequence>
<proteinExistence type="inferred from homology"/>
<gene>
    <name evidence="11" type="ORF">MERR_LOCUS3357</name>
</gene>